<proteinExistence type="predicted"/>
<sequence>MPSLKPSLGNKENISLDDVCELLSITTTQDELGQDIETEIPRQIFCSKLSVNRAEFLVAGQLNHKPQIVLVVDSDEYDEETKINYHSKKFTIYRSFMRSDGFTELYCEVRAGG</sequence>
<accession>A0AAW6SY65</accession>
<name>A0AAW6SY65_9BACI</name>
<protein>
    <recommendedName>
        <fullName evidence="3">Phage head-tail adapter protein</fullName>
    </recommendedName>
</protein>
<evidence type="ECO:0000313" key="2">
    <source>
        <dbReference type="Proteomes" id="UP001159179"/>
    </source>
</evidence>
<dbReference type="RefSeq" id="WP_280616716.1">
    <property type="nucleotide sequence ID" value="NZ_JAROYP010000005.1"/>
</dbReference>
<reference evidence="1" key="1">
    <citation type="submission" date="2023-03" db="EMBL/GenBank/DDBJ databases">
        <title>Bacterial isolates from washroom surfaces on a university campus.</title>
        <authorList>
            <person name="Holman D.B."/>
            <person name="Gzyl K.E."/>
            <person name="Taheri A.E."/>
        </authorList>
    </citation>
    <scope>NUCLEOTIDE SEQUENCE</scope>
    <source>
        <strain evidence="1">RD03</strain>
    </source>
</reference>
<evidence type="ECO:0008006" key="3">
    <source>
        <dbReference type="Google" id="ProtNLM"/>
    </source>
</evidence>
<organism evidence="1 2">
    <name type="scientific">Heyndrickxia oleronia</name>
    <dbReference type="NCBI Taxonomy" id="38875"/>
    <lineage>
        <taxon>Bacteria</taxon>
        <taxon>Bacillati</taxon>
        <taxon>Bacillota</taxon>
        <taxon>Bacilli</taxon>
        <taxon>Bacillales</taxon>
        <taxon>Bacillaceae</taxon>
        <taxon>Heyndrickxia</taxon>
    </lineage>
</organism>
<gene>
    <name evidence="1" type="ORF">P5X88_11200</name>
</gene>
<dbReference type="AlphaFoldDB" id="A0AAW6SY65"/>
<evidence type="ECO:0000313" key="1">
    <source>
        <dbReference type="EMBL" id="MDH5161509.1"/>
    </source>
</evidence>
<dbReference type="Proteomes" id="UP001159179">
    <property type="component" value="Unassembled WGS sequence"/>
</dbReference>
<dbReference type="EMBL" id="JAROYP010000005">
    <property type="protein sequence ID" value="MDH5161509.1"/>
    <property type="molecule type" value="Genomic_DNA"/>
</dbReference>
<comment type="caution">
    <text evidence="1">The sequence shown here is derived from an EMBL/GenBank/DDBJ whole genome shotgun (WGS) entry which is preliminary data.</text>
</comment>